<feature type="domain" description="Transposase IS110-like N-terminal" evidence="2">
    <location>
        <begin position="9"/>
        <end position="165"/>
    </location>
</feature>
<dbReference type="GO" id="GO:0003677">
    <property type="term" value="F:DNA binding"/>
    <property type="evidence" value="ECO:0007669"/>
    <property type="project" value="InterPro"/>
</dbReference>
<dbReference type="RefSeq" id="WP_311780010.1">
    <property type="nucleotide sequence ID" value="NZ_JALRMR010000003.1"/>
</dbReference>
<feature type="coiled-coil region" evidence="1">
    <location>
        <begin position="242"/>
        <end position="269"/>
    </location>
</feature>
<dbReference type="InterPro" id="IPR002525">
    <property type="entry name" value="Transp_IS110-like_N"/>
</dbReference>
<dbReference type="GO" id="GO:0006313">
    <property type="term" value="P:DNA transposition"/>
    <property type="evidence" value="ECO:0007669"/>
    <property type="project" value="InterPro"/>
</dbReference>
<keyword evidence="1" id="KW-0175">Coiled coil</keyword>
<evidence type="ECO:0000313" key="5">
    <source>
        <dbReference type="Proteomes" id="UP001249945"/>
    </source>
</evidence>
<proteinExistence type="predicted"/>
<reference evidence="4" key="1">
    <citation type="submission" date="2022-04" db="EMBL/GenBank/DDBJ databases">
        <title>Draft genome sequences of lactic acid bacteria (LAB) strains involved in meat spoilage.</title>
        <authorList>
            <person name="Palevich N."/>
        </authorList>
    </citation>
    <scope>NUCLEOTIDE SEQUENCE</scope>
    <source>
        <strain evidence="4">9-14</strain>
    </source>
</reference>
<dbReference type="PANTHER" id="PTHR33055">
    <property type="entry name" value="TRANSPOSASE FOR INSERTION SEQUENCE ELEMENT IS1111A"/>
    <property type="match status" value="1"/>
</dbReference>
<dbReference type="InterPro" id="IPR047650">
    <property type="entry name" value="Transpos_IS110"/>
</dbReference>
<organism evidence="4 5">
    <name type="scientific">Carnobacterium divergens</name>
    <name type="common">Lactobacillus divergens</name>
    <dbReference type="NCBI Taxonomy" id="2748"/>
    <lineage>
        <taxon>Bacteria</taxon>
        <taxon>Bacillati</taxon>
        <taxon>Bacillota</taxon>
        <taxon>Bacilli</taxon>
        <taxon>Lactobacillales</taxon>
        <taxon>Carnobacteriaceae</taxon>
        <taxon>Carnobacterium</taxon>
    </lineage>
</organism>
<dbReference type="GO" id="GO:0004803">
    <property type="term" value="F:transposase activity"/>
    <property type="evidence" value="ECO:0007669"/>
    <property type="project" value="InterPro"/>
</dbReference>
<protein>
    <submittedName>
        <fullName evidence="4">IS110 family transposase</fullName>
    </submittedName>
</protein>
<evidence type="ECO:0000259" key="3">
    <source>
        <dbReference type="Pfam" id="PF02371"/>
    </source>
</evidence>
<dbReference type="InterPro" id="IPR003346">
    <property type="entry name" value="Transposase_20"/>
</dbReference>
<evidence type="ECO:0000259" key="2">
    <source>
        <dbReference type="Pfam" id="PF01548"/>
    </source>
</evidence>
<dbReference type="PANTHER" id="PTHR33055:SF3">
    <property type="entry name" value="PUTATIVE TRANSPOSASE FOR IS117-RELATED"/>
    <property type="match status" value="1"/>
</dbReference>
<sequence>MNRTKYLYVGMDIHKETHTAVLLNYLEEKLGEVKITNNLQGFHKLEKYVTKQQGELIPIFGLEDVTHYGRNLSIFLLDRDYSVKEVNPSLSYMERMSYASTRKNDTWDAQCISSVLMRRSHLLPDANPQDYYWTMRHLVNRRNALVKASTKLMQQFHEQIQTAYPNYKGFFTELDCQTSLAFFENYPSPNYLENVSEDELGAFLRVPSHNTCSTNRARRILDLVAQETTKERDYQFARDIVIQSITRQLKAYQREIKELEKTERKMYQELGYSLETIPGIDIVTACALVGHIGDIHRFSSPHKLANYAGVAPLHFSSAGKGKDVQNKSQGNRKLYSTLYFLAIQQIYLTNKGEPRNVVYRAYFESKLSEGKTKIQALICIMRKLIRVIYVMMKKKTMYQLPKIEVKVAS</sequence>
<dbReference type="EMBL" id="JALRMR010000003">
    <property type="protein sequence ID" value="MDT1973374.1"/>
    <property type="molecule type" value="Genomic_DNA"/>
</dbReference>
<dbReference type="NCBIfam" id="NF033542">
    <property type="entry name" value="transpos_IS110"/>
    <property type="match status" value="1"/>
</dbReference>
<gene>
    <name evidence="4" type="ORF">MX635_03090</name>
</gene>
<evidence type="ECO:0000256" key="1">
    <source>
        <dbReference type="SAM" id="Coils"/>
    </source>
</evidence>
<dbReference type="AlphaFoldDB" id="A0AAW8RA23"/>
<name>A0AAW8RA23_CARDV</name>
<comment type="caution">
    <text evidence="4">The sequence shown here is derived from an EMBL/GenBank/DDBJ whole genome shotgun (WGS) entry which is preliminary data.</text>
</comment>
<evidence type="ECO:0000313" key="4">
    <source>
        <dbReference type="EMBL" id="MDT1973374.1"/>
    </source>
</evidence>
<feature type="domain" description="Transposase IS116/IS110/IS902 C-terminal" evidence="3">
    <location>
        <begin position="274"/>
        <end position="346"/>
    </location>
</feature>
<accession>A0AAW8RA23</accession>
<dbReference type="Proteomes" id="UP001249945">
    <property type="component" value="Unassembled WGS sequence"/>
</dbReference>
<dbReference type="Pfam" id="PF01548">
    <property type="entry name" value="DEDD_Tnp_IS110"/>
    <property type="match status" value="1"/>
</dbReference>
<dbReference type="Pfam" id="PF02371">
    <property type="entry name" value="Transposase_20"/>
    <property type="match status" value="1"/>
</dbReference>